<evidence type="ECO:0000313" key="3">
    <source>
        <dbReference type="EMBL" id="PIQ73367.1"/>
    </source>
</evidence>
<name>A0A2M6IU44_9BACT</name>
<protein>
    <recommendedName>
        <fullName evidence="2">Beta-lactamase class A catalytic domain-containing protein</fullName>
    </recommendedName>
</protein>
<dbReference type="EMBL" id="PCVM01000067">
    <property type="protein sequence ID" value="PIQ73367.1"/>
    <property type="molecule type" value="Genomic_DNA"/>
</dbReference>
<dbReference type="GO" id="GO:0030655">
    <property type="term" value="P:beta-lactam antibiotic catabolic process"/>
    <property type="evidence" value="ECO:0007669"/>
    <property type="project" value="InterPro"/>
</dbReference>
<keyword evidence="1" id="KW-1133">Transmembrane helix</keyword>
<accession>A0A2M6IU44</accession>
<organism evidence="3 4">
    <name type="scientific">Candidatus Roizmanbacteria bacterium CG11_big_fil_rev_8_21_14_0_20_36_8</name>
    <dbReference type="NCBI Taxonomy" id="1974856"/>
    <lineage>
        <taxon>Bacteria</taxon>
        <taxon>Candidatus Roizmaniibacteriota</taxon>
    </lineage>
</organism>
<evidence type="ECO:0000256" key="1">
    <source>
        <dbReference type="SAM" id="Phobius"/>
    </source>
</evidence>
<reference evidence="3 4" key="1">
    <citation type="submission" date="2017-09" db="EMBL/GenBank/DDBJ databases">
        <title>Depth-based differentiation of microbial function through sediment-hosted aquifers and enrichment of novel symbionts in the deep terrestrial subsurface.</title>
        <authorList>
            <person name="Probst A.J."/>
            <person name="Ladd B."/>
            <person name="Jarett J.K."/>
            <person name="Geller-Mcgrath D.E."/>
            <person name="Sieber C.M."/>
            <person name="Emerson J.B."/>
            <person name="Anantharaman K."/>
            <person name="Thomas B.C."/>
            <person name="Malmstrom R."/>
            <person name="Stieglmeier M."/>
            <person name="Klingl A."/>
            <person name="Woyke T."/>
            <person name="Ryan C.M."/>
            <person name="Banfield J.F."/>
        </authorList>
    </citation>
    <scope>NUCLEOTIDE SEQUENCE [LARGE SCALE GENOMIC DNA]</scope>
    <source>
        <strain evidence="3">CG11_big_fil_rev_8_21_14_0_20_36_8</strain>
    </source>
</reference>
<dbReference type="SUPFAM" id="SSF56601">
    <property type="entry name" value="beta-lactamase/transpeptidase-like"/>
    <property type="match status" value="1"/>
</dbReference>
<dbReference type="AlphaFoldDB" id="A0A2M6IU44"/>
<evidence type="ECO:0000259" key="2">
    <source>
        <dbReference type="Pfam" id="PF13354"/>
    </source>
</evidence>
<gene>
    <name evidence="3" type="ORF">COV58_02940</name>
</gene>
<dbReference type="PANTHER" id="PTHR35333:SF3">
    <property type="entry name" value="BETA-LACTAMASE-TYPE TRANSPEPTIDASE FOLD CONTAINING PROTEIN"/>
    <property type="match status" value="1"/>
</dbReference>
<dbReference type="InterPro" id="IPR012338">
    <property type="entry name" value="Beta-lactam/transpept-like"/>
</dbReference>
<sequence length="326" mass="36942">MNISNYTVLNYTPLNNLKFRSRFKSKWGMCLVFAVILTSSMIFTLQYSSFLNSKPVIQGVETKNTGVGIKSLVITPSSTLDLLVYDELQNKKDKYAVAVKNLETGESLYINEDKEFLTASLYKIWVMAVVFQKIEEGSLSIDDNLKQDVTILNKKFNIATEDADLQSGTVEFTVREALNKMITVSDNYAALLLNEKIGVVSLSKFLLDFGFDQSQISQPPVTTAHDMNLFFEKLYRGEFANEQYTNDMIELLLAQELNDSIPKYITDKVKIAHKTGHLYTVTHDAGIVYTANGDYIITIMSEGENEPDAKEMMAKISERVYEYFSE</sequence>
<keyword evidence="1" id="KW-0472">Membrane</keyword>
<comment type="caution">
    <text evidence="3">The sequence shown here is derived from an EMBL/GenBank/DDBJ whole genome shotgun (WGS) entry which is preliminary data.</text>
</comment>
<dbReference type="InterPro" id="IPR000871">
    <property type="entry name" value="Beta-lactam_class-A"/>
</dbReference>
<proteinExistence type="predicted"/>
<keyword evidence="1" id="KW-0812">Transmembrane</keyword>
<feature type="transmembrane region" description="Helical" evidence="1">
    <location>
        <begin position="27"/>
        <end position="47"/>
    </location>
</feature>
<dbReference type="Pfam" id="PF13354">
    <property type="entry name" value="Beta-lactamase2"/>
    <property type="match status" value="1"/>
</dbReference>
<evidence type="ECO:0000313" key="4">
    <source>
        <dbReference type="Proteomes" id="UP000231056"/>
    </source>
</evidence>
<dbReference type="Proteomes" id="UP000231056">
    <property type="component" value="Unassembled WGS sequence"/>
</dbReference>
<dbReference type="GO" id="GO:0046677">
    <property type="term" value="P:response to antibiotic"/>
    <property type="evidence" value="ECO:0007669"/>
    <property type="project" value="InterPro"/>
</dbReference>
<dbReference type="InterPro" id="IPR045155">
    <property type="entry name" value="Beta-lactam_cat"/>
</dbReference>
<feature type="domain" description="Beta-lactamase class A catalytic" evidence="2">
    <location>
        <begin position="97"/>
        <end position="300"/>
    </location>
</feature>
<dbReference type="Gene3D" id="3.40.710.10">
    <property type="entry name" value="DD-peptidase/beta-lactamase superfamily"/>
    <property type="match status" value="1"/>
</dbReference>
<dbReference type="PANTHER" id="PTHR35333">
    <property type="entry name" value="BETA-LACTAMASE"/>
    <property type="match status" value="1"/>
</dbReference>
<dbReference type="GO" id="GO:0008800">
    <property type="term" value="F:beta-lactamase activity"/>
    <property type="evidence" value="ECO:0007669"/>
    <property type="project" value="InterPro"/>
</dbReference>